<gene>
    <name evidence="3" type="ORF">GCM10007301_14040</name>
</gene>
<dbReference type="InterPro" id="IPR051599">
    <property type="entry name" value="Cell_Envelope_Assoc"/>
</dbReference>
<feature type="transmembrane region" description="Helical" evidence="1">
    <location>
        <begin position="40"/>
        <end position="60"/>
    </location>
</feature>
<keyword evidence="4" id="KW-1185">Reference proteome</keyword>
<organism evidence="3 4">
    <name type="scientific">Azorhizobium oxalatiphilum</name>
    <dbReference type="NCBI Taxonomy" id="980631"/>
    <lineage>
        <taxon>Bacteria</taxon>
        <taxon>Pseudomonadati</taxon>
        <taxon>Pseudomonadota</taxon>
        <taxon>Alphaproteobacteria</taxon>
        <taxon>Hyphomicrobiales</taxon>
        <taxon>Xanthobacteraceae</taxon>
        <taxon>Azorhizobium</taxon>
    </lineage>
</organism>
<keyword evidence="1" id="KW-1133">Transmembrane helix</keyword>
<dbReference type="Proteomes" id="UP000606044">
    <property type="component" value="Unassembled WGS sequence"/>
</dbReference>
<dbReference type="Gene3D" id="3.40.50.620">
    <property type="entry name" value="HUPs"/>
    <property type="match status" value="1"/>
</dbReference>
<feature type="transmembrane region" description="Helical" evidence="1">
    <location>
        <begin position="12"/>
        <end position="33"/>
    </location>
</feature>
<dbReference type="GO" id="GO:0043164">
    <property type="term" value="P:Gram-negative-bacterium-type cell wall biogenesis"/>
    <property type="evidence" value="ECO:0007669"/>
    <property type="project" value="TreeGrafter"/>
</dbReference>
<proteinExistence type="predicted"/>
<name>A0A917BTR5_9HYPH</name>
<keyword evidence="1" id="KW-0812">Transmembrane</keyword>
<dbReference type="AlphaFoldDB" id="A0A917BTR5"/>
<dbReference type="EMBL" id="BMCT01000001">
    <property type="protein sequence ID" value="GGF55581.1"/>
    <property type="molecule type" value="Genomic_DNA"/>
</dbReference>
<accession>A0A917BTR5</accession>
<protein>
    <submittedName>
        <fullName evidence="3">Membrane protein</fullName>
    </submittedName>
</protein>
<comment type="caution">
    <text evidence="3">The sequence shown here is derived from an EMBL/GenBank/DDBJ whole genome shotgun (WGS) entry which is preliminary data.</text>
</comment>
<reference evidence="3" key="1">
    <citation type="journal article" date="2014" name="Int. J. Syst. Evol. Microbiol.">
        <title>Complete genome sequence of Corynebacterium casei LMG S-19264T (=DSM 44701T), isolated from a smear-ripened cheese.</title>
        <authorList>
            <consortium name="US DOE Joint Genome Institute (JGI-PGF)"/>
            <person name="Walter F."/>
            <person name="Albersmeier A."/>
            <person name="Kalinowski J."/>
            <person name="Ruckert C."/>
        </authorList>
    </citation>
    <scope>NUCLEOTIDE SEQUENCE</scope>
    <source>
        <strain evidence="3">CCM 7897</strain>
    </source>
</reference>
<keyword evidence="1" id="KW-0472">Membrane</keyword>
<dbReference type="GO" id="GO:0005886">
    <property type="term" value="C:plasma membrane"/>
    <property type="evidence" value="ECO:0007669"/>
    <property type="project" value="TreeGrafter"/>
</dbReference>
<dbReference type="GO" id="GO:0000270">
    <property type="term" value="P:peptidoglycan metabolic process"/>
    <property type="evidence" value="ECO:0007669"/>
    <property type="project" value="TreeGrafter"/>
</dbReference>
<evidence type="ECO:0000259" key="2">
    <source>
        <dbReference type="Pfam" id="PF02698"/>
    </source>
</evidence>
<dbReference type="InterPro" id="IPR003848">
    <property type="entry name" value="DUF218"/>
</dbReference>
<evidence type="ECO:0000313" key="4">
    <source>
        <dbReference type="Proteomes" id="UP000606044"/>
    </source>
</evidence>
<dbReference type="InterPro" id="IPR014729">
    <property type="entry name" value="Rossmann-like_a/b/a_fold"/>
</dbReference>
<dbReference type="PANTHER" id="PTHR30336">
    <property type="entry name" value="INNER MEMBRANE PROTEIN, PROBABLE PERMEASE"/>
    <property type="match status" value="1"/>
</dbReference>
<sequence length="271" mass="29214">MDSFFTVSKVGWLLAAPSNLLMFVLLLGFLLRVADVRRPAFALVALSALGLLVCGFSPLANHLVSPLEERFPPFKADGRPVEGIILLGGSEVPDVALARGVPALNDAGERMLAFAMLARTYPDARLAFSGGSADLDTDGQMEADAVRLALGDLGVDLSRVTFERRSRNTAENAAFTRQLIQPQPGERWLLVTSAFHMPRAVGCFRQVGFPVTAYPVDYRTISPKALDGPFPRIAMGLDLTDLAAKEWLGLLAYYLSGRIPVLFPAPDAAAN</sequence>
<feature type="domain" description="DUF218" evidence="2">
    <location>
        <begin position="83"/>
        <end position="249"/>
    </location>
</feature>
<evidence type="ECO:0000313" key="3">
    <source>
        <dbReference type="EMBL" id="GGF55581.1"/>
    </source>
</evidence>
<reference evidence="3" key="2">
    <citation type="submission" date="2020-09" db="EMBL/GenBank/DDBJ databases">
        <authorList>
            <person name="Sun Q."/>
            <person name="Sedlacek I."/>
        </authorList>
    </citation>
    <scope>NUCLEOTIDE SEQUENCE</scope>
    <source>
        <strain evidence="3">CCM 7897</strain>
    </source>
</reference>
<evidence type="ECO:0000256" key="1">
    <source>
        <dbReference type="SAM" id="Phobius"/>
    </source>
</evidence>
<dbReference type="RefSeq" id="WP_188576620.1">
    <property type="nucleotide sequence ID" value="NZ_BMCT01000001.1"/>
</dbReference>
<dbReference type="CDD" id="cd06259">
    <property type="entry name" value="YdcF-like"/>
    <property type="match status" value="1"/>
</dbReference>
<dbReference type="Pfam" id="PF02698">
    <property type="entry name" value="DUF218"/>
    <property type="match status" value="1"/>
</dbReference>
<dbReference type="PANTHER" id="PTHR30336:SF4">
    <property type="entry name" value="ENVELOPE BIOGENESIS FACTOR ELYC"/>
    <property type="match status" value="1"/>
</dbReference>